<accession>A0AAD8Y6D5</accession>
<dbReference type="InterPro" id="IPR006620">
    <property type="entry name" value="Pro_4_hyd_alph"/>
</dbReference>
<dbReference type="EMBL" id="JATAAI010000015">
    <property type="protein sequence ID" value="KAK1740571.1"/>
    <property type="molecule type" value="Genomic_DNA"/>
</dbReference>
<dbReference type="PROSITE" id="PS51471">
    <property type="entry name" value="FE2OG_OXY"/>
    <property type="match status" value="1"/>
</dbReference>
<feature type="region of interest" description="Disordered" evidence="6">
    <location>
        <begin position="34"/>
        <end position="61"/>
    </location>
</feature>
<reference evidence="8" key="1">
    <citation type="submission" date="2023-06" db="EMBL/GenBank/DDBJ databases">
        <title>Survivors Of The Sea: Transcriptome response of Skeletonema marinoi to long-term dormancy.</title>
        <authorList>
            <person name="Pinder M.I.M."/>
            <person name="Kourtchenko O."/>
            <person name="Robertson E.K."/>
            <person name="Larsson T."/>
            <person name="Maumus F."/>
            <person name="Osuna-Cruz C.M."/>
            <person name="Vancaester E."/>
            <person name="Stenow R."/>
            <person name="Vandepoele K."/>
            <person name="Ploug H."/>
            <person name="Bruchert V."/>
            <person name="Godhe A."/>
            <person name="Topel M."/>
        </authorList>
    </citation>
    <scope>NUCLEOTIDE SEQUENCE</scope>
    <source>
        <strain evidence="8">R05AC</strain>
    </source>
</reference>
<keyword evidence="5" id="KW-0408">Iron</keyword>
<feature type="domain" description="Fe2OG dioxygenase" evidence="7">
    <location>
        <begin position="720"/>
        <end position="806"/>
    </location>
</feature>
<evidence type="ECO:0000256" key="4">
    <source>
        <dbReference type="ARBA" id="ARBA00023002"/>
    </source>
</evidence>
<comment type="cofactor">
    <cofactor evidence="1">
        <name>L-ascorbate</name>
        <dbReference type="ChEBI" id="CHEBI:38290"/>
    </cofactor>
</comment>
<keyword evidence="3" id="KW-0223">Dioxygenase</keyword>
<keyword evidence="4" id="KW-0560">Oxidoreductase</keyword>
<sequence length="836" mass="94062">MISKGTHKPLTDTADKGCAVGWCFIPSWTRGALSCGSDRSKQEHDNNVSRKRQKLMEQSSHHNNKLERLLFDEIRQCDVCGKNLLYRPATSCEEESIAEALPKFIEKHITCQSPLPCRWCNDTSDKNNTYICCESMFCSDKCRTRAECALYDDDATTMQANDPTSCSRDAETKLLMPPPKLFFCRNRFQERDSNRNNDVAYDLDLAIEAIQSLVAIETKLRVLCGNNLGLEECALMITTIISVVSPWWVDDFLQSFSGDAHQDGSAYEESLTEELWTMARSHWSIVMLLQSKERSNDTDTSKRLFMSYEMFCQTYLCIKRQCISRVALPDHPLIQYSKDTLLSADKLSDIERDLALDILEHPCLPISRHAQSKTSTDQQSIIRWRNAAHTAHWLSNAASLEEGKGVSQIQSHLGRTYFVFSPWAYRKMQHSCCPVAMLDVQDPSSPLDSLSWMSLHDVEEGNLTFYSTLGYLEGDTRSRAVELKKLFGSDFTCSCTRCRYENDNTGNKSGTLPFSQLQLKSLADLAMQHGRFADAIGLYELILESHPCDGNVLHARAAAVLGTASNSFGDKGHCNGHFLRAQRLWKEAGSKCSDHPEIALHVDKQRMYGTVDSLDDEIDDSSSSSNIQYSTHLNGKCFVTSKATPLLSEDECQLIIKTAEEHCNSSTGWTTTRHYAVPTTDIPIHEITKLHDLFTKKLWSSKIRPLLRQQLKLNGNRQILIHDAFVVRYDSSKQRYLPPHLDESSHSFIIALNSEFKGGGTYIHELERVLSPTVGGMVSFEGGSLLHSGDPVVSGIRYCIVAFCYIDNVGEQTAKTAEVEKDNNTNAPFSFGFQFG</sequence>
<feature type="compositionally biased region" description="Basic and acidic residues" evidence="6">
    <location>
        <begin position="38"/>
        <end position="48"/>
    </location>
</feature>
<evidence type="ECO:0000256" key="2">
    <source>
        <dbReference type="ARBA" id="ARBA00022723"/>
    </source>
</evidence>
<evidence type="ECO:0000313" key="8">
    <source>
        <dbReference type="EMBL" id="KAK1740571.1"/>
    </source>
</evidence>
<proteinExistence type="predicted"/>
<keyword evidence="2" id="KW-0479">Metal-binding</keyword>
<name>A0AAD8Y6D5_9STRA</name>
<dbReference type="AlphaFoldDB" id="A0AAD8Y6D5"/>
<dbReference type="GO" id="GO:0051213">
    <property type="term" value="F:dioxygenase activity"/>
    <property type="evidence" value="ECO:0007669"/>
    <property type="project" value="UniProtKB-KW"/>
</dbReference>
<dbReference type="SMART" id="SM00702">
    <property type="entry name" value="P4Hc"/>
    <property type="match status" value="1"/>
</dbReference>
<keyword evidence="9" id="KW-1185">Reference proteome</keyword>
<evidence type="ECO:0000313" key="9">
    <source>
        <dbReference type="Proteomes" id="UP001224775"/>
    </source>
</evidence>
<protein>
    <submittedName>
        <fullName evidence="8">2OG-Fe(II) oxygenase family protein</fullName>
    </submittedName>
</protein>
<gene>
    <name evidence="8" type="ORF">QTG54_008666</name>
</gene>
<evidence type="ECO:0000259" key="7">
    <source>
        <dbReference type="PROSITE" id="PS51471"/>
    </source>
</evidence>
<dbReference type="GO" id="GO:0005506">
    <property type="term" value="F:iron ion binding"/>
    <property type="evidence" value="ECO:0007669"/>
    <property type="project" value="InterPro"/>
</dbReference>
<evidence type="ECO:0000256" key="3">
    <source>
        <dbReference type="ARBA" id="ARBA00022964"/>
    </source>
</evidence>
<organism evidence="8 9">
    <name type="scientific">Skeletonema marinoi</name>
    <dbReference type="NCBI Taxonomy" id="267567"/>
    <lineage>
        <taxon>Eukaryota</taxon>
        <taxon>Sar</taxon>
        <taxon>Stramenopiles</taxon>
        <taxon>Ochrophyta</taxon>
        <taxon>Bacillariophyta</taxon>
        <taxon>Coscinodiscophyceae</taxon>
        <taxon>Thalassiosirophycidae</taxon>
        <taxon>Thalassiosirales</taxon>
        <taxon>Skeletonemataceae</taxon>
        <taxon>Skeletonema</taxon>
        <taxon>Skeletonema marinoi-dohrnii complex</taxon>
    </lineage>
</organism>
<comment type="caution">
    <text evidence="8">The sequence shown here is derived from an EMBL/GenBank/DDBJ whole genome shotgun (WGS) entry which is preliminary data.</text>
</comment>
<evidence type="ECO:0000256" key="5">
    <source>
        <dbReference type="ARBA" id="ARBA00023004"/>
    </source>
</evidence>
<dbReference type="Gene3D" id="2.60.120.620">
    <property type="entry name" value="q2cbj1_9rhob like domain"/>
    <property type="match status" value="1"/>
</dbReference>
<dbReference type="InterPro" id="IPR005123">
    <property type="entry name" value="Oxoglu/Fe-dep_dioxygenase_dom"/>
</dbReference>
<dbReference type="Proteomes" id="UP001224775">
    <property type="component" value="Unassembled WGS sequence"/>
</dbReference>
<evidence type="ECO:0000256" key="6">
    <source>
        <dbReference type="SAM" id="MobiDB-lite"/>
    </source>
</evidence>
<evidence type="ECO:0000256" key="1">
    <source>
        <dbReference type="ARBA" id="ARBA00001961"/>
    </source>
</evidence>
<dbReference type="GO" id="GO:0031418">
    <property type="term" value="F:L-ascorbic acid binding"/>
    <property type="evidence" value="ECO:0007669"/>
    <property type="project" value="InterPro"/>
</dbReference>
<dbReference type="GO" id="GO:0016705">
    <property type="term" value="F:oxidoreductase activity, acting on paired donors, with incorporation or reduction of molecular oxygen"/>
    <property type="evidence" value="ECO:0007669"/>
    <property type="project" value="InterPro"/>
</dbReference>